<dbReference type="InterPro" id="IPR001841">
    <property type="entry name" value="Znf_RING"/>
</dbReference>
<evidence type="ECO:0000256" key="5">
    <source>
        <dbReference type="ARBA" id="ARBA00022833"/>
    </source>
</evidence>
<dbReference type="SUPFAM" id="SSF49899">
    <property type="entry name" value="Concanavalin A-like lectins/glucanases"/>
    <property type="match status" value="1"/>
</dbReference>
<dbReference type="Gene3D" id="3.30.160.60">
    <property type="entry name" value="Classic Zinc Finger"/>
    <property type="match status" value="1"/>
</dbReference>
<keyword evidence="5" id="KW-0862">Zinc</keyword>
<keyword evidence="2" id="KW-0963">Cytoplasm</keyword>
<dbReference type="InterPro" id="IPR013083">
    <property type="entry name" value="Znf_RING/FYVE/PHD"/>
</dbReference>
<dbReference type="InterPro" id="IPR001870">
    <property type="entry name" value="B30.2/SPRY"/>
</dbReference>
<dbReference type="InterPro" id="IPR003879">
    <property type="entry name" value="Butyrophylin_SPRY"/>
</dbReference>
<evidence type="ECO:0000256" key="6">
    <source>
        <dbReference type="ARBA" id="ARBA00023054"/>
    </source>
</evidence>
<evidence type="ECO:0000313" key="12">
    <source>
        <dbReference type="Ensembl" id="ENSJJAP00000006539.1"/>
    </source>
</evidence>
<dbReference type="PANTHER" id="PTHR24103">
    <property type="entry name" value="E3 UBIQUITIN-PROTEIN LIGASE TRIM"/>
    <property type="match status" value="1"/>
</dbReference>
<dbReference type="AlphaFoldDB" id="A0A8C5KB96"/>
<evidence type="ECO:0000259" key="11">
    <source>
        <dbReference type="PROSITE" id="PS50188"/>
    </source>
</evidence>
<dbReference type="SMART" id="SM00184">
    <property type="entry name" value="RING"/>
    <property type="match status" value="1"/>
</dbReference>
<protein>
    <submittedName>
        <fullName evidence="12">Tripartite motif-containing protein 12A</fullName>
    </submittedName>
</protein>
<dbReference type="InterPro" id="IPR027370">
    <property type="entry name" value="Znf-RING_euk"/>
</dbReference>
<evidence type="ECO:0000256" key="3">
    <source>
        <dbReference type="ARBA" id="ARBA00022723"/>
    </source>
</evidence>
<keyword evidence="6 8" id="KW-0175">Coiled coil</keyword>
<evidence type="ECO:0000256" key="2">
    <source>
        <dbReference type="ARBA" id="ARBA00022490"/>
    </source>
</evidence>
<evidence type="ECO:0000256" key="7">
    <source>
        <dbReference type="PROSITE-ProRule" id="PRU00024"/>
    </source>
</evidence>
<dbReference type="Gene3D" id="2.60.120.920">
    <property type="match status" value="1"/>
</dbReference>
<dbReference type="PRINTS" id="PR01407">
    <property type="entry name" value="BUTYPHLNCDUF"/>
</dbReference>
<dbReference type="Pfam" id="PF00643">
    <property type="entry name" value="zf-B_box"/>
    <property type="match status" value="1"/>
</dbReference>
<evidence type="ECO:0000259" key="10">
    <source>
        <dbReference type="PROSITE" id="PS50119"/>
    </source>
</evidence>
<feature type="coiled-coil region" evidence="8">
    <location>
        <begin position="134"/>
        <end position="240"/>
    </location>
</feature>
<dbReference type="PROSITE" id="PS00518">
    <property type="entry name" value="ZF_RING_1"/>
    <property type="match status" value="1"/>
</dbReference>
<dbReference type="SMART" id="SM00449">
    <property type="entry name" value="SPRY"/>
    <property type="match status" value="1"/>
</dbReference>
<dbReference type="PROSITE" id="PS50089">
    <property type="entry name" value="ZF_RING_2"/>
    <property type="match status" value="1"/>
</dbReference>
<evidence type="ECO:0000313" key="13">
    <source>
        <dbReference type="Proteomes" id="UP000694385"/>
    </source>
</evidence>
<dbReference type="FunFam" id="3.30.40.10:FF:000144">
    <property type="entry name" value="Tripartite motif-containing 5 (Predicted)"/>
    <property type="match status" value="1"/>
</dbReference>
<evidence type="ECO:0000256" key="1">
    <source>
        <dbReference type="ARBA" id="ARBA00004496"/>
    </source>
</evidence>
<keyword evidence="13" id="KW-1185">Reference proteome</keyword>
<dbReference type="PROSITE" id="PS50119">
    <property type="entry name" value="ZF_BBOX"/>
    <property type="match status" value="1"/>
</dbReference>
<name>A0A8C5KB96_JACJA</name>
<dbReference type="InterPro" id="IPR043136">
    <property type="entry name" value="B30.2/SPRY_sf"/>
</dbReference>
<dbReference type="GO" id="GO:0005737">
    <property type="term" value="C:cytoplasm"/>
    <property type="evidence" value="ECO:0007669"/>
    <property type="project" value="UniProtKB-SubCell"/>
</dbReference>
<comment type="subcellular location">
    <subcellularLocation>
        <location evidence="1">Cytoplasm</location>
    </subcellularLocation>
</comment>
<sequence>MTSEILACVKEEVTCPICLDLFIEPLSIGCGHSFCKACITLMYESKKNKAGQGTCPVCQASYQLENLQPNRHLTNIVERLKGVQLNPKQEKQKEYRCAHHGEKLQLFCTTDRLVICWLCERSQEHRGHKTLLLEEVAQEYKEKLQEILQKLRAEEKEFENRKDVIQKERTYWKNQIKGEQQNVKAVFTQLAQGLNSEEKNELQKLQQEEKYILDSLQESENELAKQKQLVRDLVSELEKRLQGSSMDIETLTPTTPKTFPKGQRREFQGFDLQVALKAFRVKVTLDPSTNPHTIIIDDQRRIKYNPQRQNDTLLSRGVLGSPAITSGKHYWEIDVSMKSDWLLGVSGRRCSQPTFSQHTQHYWDSPEYWVIGMKSGHTYNAFQGFSPFSGNFSMTFFVSVSPHRIGVFLDYGASMVSFYNITNNGALMCRFRDCRFPPEVFPYFNPMNCSQPMTVC</sequence>
<evidence type="ECO:0000256" key="8">
    <source>
        <dbReference type="SAM" id="Coils"/>
    </source>
</evidence>
<feature type="domain" description="RING-type" evidence="9">
    <location>
        <begin position="15"/>
        <end position="59"/>
    </location>
</feature>
<dbReference type="SUPFAM" id="SSF57845">
    <property type="entry name" value="B-box zinc-binding domain"/>
    <property type="match status" value="1"/>
</dbReference>
<evidence type="ECO:0000256" key="4">
    <source>
        <dbReference type="ARBA" id="ARBA00022771"/>
    </source>
</evidence>
<dbReference type="FunFam" id="3.30.160.60:FF:000386">
    <property type="entry name" value="Tripartite motif-containing 5 (Predicted)"/>
    <property type="match status" value="1"/>
</dbReference>
<organism evidence="12 13">
    <name type="scientific">Jaculus jaculus</name>
    <name type="common">Lesser Egyptian jerboa</name>
    <dbReference type="NCBI Taxonomy" id="51337"/>
    <lineage>
        <taxon>Eukaryota</taxon>
        <taxon>Metazoa</taxon>
        <taxon>Chordata</taxon>
        <taxon>Craniata</taxon>
        <taxon>Vertebrata</taxon>
        <taxon>Euteleostomi</taxon>
        <taxon>Mammalia</taxon>
        <taxon>Eutheria</taxon>
        <taxon>Euarchontoglires</taxon>
        <taxon>Glires</taxon>
        <taxon>Rodentia</taxon>
        <taxon>Myomorpha</taxon>
        <taxon>Dipodoidea</taxon>
        <taxon>Dipodidae</taxon>
        <taxon>Dipodinae</taxon>
        <taxon>Jaculus</taxon>
    </lineage>
</organism>
<dbReference type="Gene3D" id="3.30.40.10">
    <property type="entry name" value="Zinc/RING finger domain, C3HC4 (zinc finger)"/>
    <property type="match status" value="1"/>
</dbReference>
<dbReference type="Ensembl" id="ENSJJAT00000012935.1">
    <property type="protein sequence ID" value="ENSJJAP00000006539.1"/>
    <property type="gene ID" value="ENSJJAG00000011165.1"/>
</dbReference>
<dbReference type="GeneTree" id="ENSGT00940000154647"/>
<dbReference type="PROSITE" id="PS50188">
    <property type="entry name" value="B302_SPRY"/>
    <property type="match status" value="1"/>
</dbReference>
<dbReference type="InterPro" id="IPR013320">
    <property type="entry name" value="ConA-like_dom_sf"/>
</dbReference>
<dbReference type="Pfam" id="PF00622">
    <property type="entry name" value="SPRY"/>
    <property type="match status" value="1"/>
</dbReference>
<feature type="domain" description="B30.2/SPRY" evidence="11">
    <location>
        <begin position="263"/>
        <end position="456"/>
    </location>
</feature>
<accession>A0A8C5KB96</accession>
<proteinExistence type="predicted"/>
<dbReference type="SMART" id="SM00336">
    <property type="entry name" value="BBOX"/>
    <property type="match status" value="1"/>
</dbReference>
<keyword evidence="4 7" id="KW-0863">Zinc-finger</keyword>
<dbReference type="InterPro" id="IPR017907">
    <property type="entry name" value="Znf_RING_CS"/>
</dbReference>
<dbReference type="CDD" id="cd19761">
    <property type="entry name" value="Bbox2_TRIM5-like"/>
    <property type="match status" value="1"/>
</dbReference>
<dbReference type="GO" id="GO:0008270">
    <property type="term" value="F:zinc ion binding"/>
    <property type="evidence" value="ECO:0007669"/>
    <property type="project" value="UniProtKB-KW"/>
</dbReference>
<dbReference type="InterPro" id="IPR050143">
    <property type="entry name" value="TRIM/RBCC"/>
</dbReference>
<dbReference type="Pfam" id="PF13445">
    <property type="entry name" value="zf-RING_UBOX"/>
    <property type="match status" value="1"/>
</dbReference>
<dbReference type="OMA" id="CDENIII"/>
<dbReference type="SUPFAM" id="SSF57850">
    <property type="entry name" value="RING/U-box"/>
    <property type="match status" value="1"/>
</dbReference>
<dbReference type="CDD" id="cd16591">
    <property type="entry name" value="RING-HC_TRIM5-like_C-IV"/>
    <property type="match status" value="1"/>
</dbReference>
<dbReference type="InterPro" id="IPR003877">
    <property type="entry name" value="SPRY_dom"/>
</dbReference>
<dbReference type="InterPro" id="IPR000315">
    <property type="entry name" value="Znf_B-box"/>
</dbReference>
<dbReference type="Proteomes" id="UP000694385">
    <property type="component" value="Unassembled WGS sequence"/>
</dbReference>
<feature type="domain" description="B box-type" evidence="10">
    <location>
        <begin position="92"/>
        <end position="133"/>
    </location>
</feature>
<reference evidence="12" key="2">
    <citation type="submission" date="2025-09" db="UniProtKB">
        <authorList>
            <consortium name="Ensembl"/>
        </authorList>
    </citation>
    <scope>IDENTIFICATION</scope>
</reference>
<reference evidence="12" key="1">
    <citation type="submission" date="2025-08" db="UniProtKB">
        <authorList>
            <consortium name="Ensembl"/>
        </authorList>
    </citation>
    <scope>IDENTIFICATION</scope>
</reference>
<keyword evidence="3" id="KW-0479">Metal-binding</keyword>
<evidence type="ECO:0000259" key="9">
    <source>
        <dbReference type="PROSITE" id="PS50089"/>
    </source>
</evidence>
<gene>
    <name evidence="12" type="primary">LOC101611632</name>
</gene>